<evidence type="ECO:0000256" key="7">
    <source>
        <dbReference type="SAM" id="Phobius"/>
    </source>
</evidence>
<keyword evidence="10" id="KW-0645">Protease</keyword>
<dbReference type="InterPro" id="IPR035952">
    <property type="entry name" value="Rhomboid-like_sf"/>
</dbReference>
<evidence type="ECO:0000256" key="4">
    <source>
        <dbReference type="ARBA" id="ARBA00022801"/>
    </source>
</evidence>
<dbReference type="Proteomes" id="UP000198832">
    <property type="component" value="Unassembled WGS sequence"/>
</dbReference>
<feature type="domain" description="Peptidase S54 rhomboid" evidence="9">
    <location>
        <begin position="140"/>
        <end position="270"/>
    </location>
</feature>
<feature type="transmembrane region" description="Helical" evidence="7">
    <location>
        <begin position="280"/>
        <end position="302"/>
    </location>
</feature>
<evidence type="ECO:0000259" key="9">
    <source>
        <dbReference type="Pfam" id="PF01694"/>
    </source>
</evidence>
<feature type="transmembrane region" description="Helical" evidence="7">
    <location>
        <begin position="234"/>
        <end position="251"/>
    </location>
</feature>
<dbReference type="Pfam" id="PF01694">
    <property type="entry name" value="Rhomboid"/>
    <property type="match status" value="1"/>
</dbReference>
<dbReference type="EMBL" id="FOLB01000014">
    <property type="protein sequence ID" value="SFC91497.1"/>
    <property type="molecule type" value="Genomic_DNA"/>
</dbReference>
<dbReference type="Gene3D" id="1.20.1540.10">
    <property type="entry name" value="Rhomboid-like"/>
    <property type="match status" value="1"/>
</dbReference>
<dbReference type="PANTHER" id="PTHR43731:SF14">
    <property type="entry name" value="PRESENILIN-ASSOCIATED RHOMBOID-LIKE PROTEIN, MITOCHONDRIAL"/>
    <property type="match status" value="1"/>
</dbReference>
<feature type="transmembrane region" description="Helical" evidence="7">
    <location>
        <begin position="206"/>
        <end position="225"/>
    </location>
</feature>
<evidence type="ECO:0000313" key="11">
    <source>
        <dbReference type="Proteomes" id="UP000198832"/>
    </source>
</evidence>
<dbReference type="InterPro" id="IPR022764">
    <property type="entry name" value="Peptidase_S54_rhomboid_dom"/>
</dbReference>
<gene>
    <name evidence="10" type="ORF">SAMN04487968_11446</name>
</gene>
<evidence type="ECO:0000256" key="5">
    <source>
        <dbReference type="ARBA" id="ARBA00022989"/>
    </source>
</evidence>
<keyword evidence="3 7" id="KW-0812">Transmembrane</keyword>
<dbReference type="GO" id="GO:0004252">
    <property type="term" value="F:serine-type endopeptidase activity"/>
    <property type="evidence" value="ECO:0007669"/>
    <property type="project" value="InterPro"/>
</dbReference>
<evidence type="ECO:0000256" key="3">
    <source>
        <dbReference type="ARBA" id="ARBA00022692"/>
    </source>
</evidence>
<dbReference type="PANTHER" id="PTHR43731">
    <property type="entry name" value="RHOMBOID PROTEASE"/>
    <property type="match status" value="1"/>
</dbReference>
<name>A0A1I1N1I8_9ACTN</name>
<feature type="domain" description="B box-type" evidence="8">
    <location>
        <begin position="9"/>
        <end position="37"/>
    </location>
</feature>
<dbReference type="GO" id="GO:0006508">
    <property type="term" value="P:proteolysis"/>
    <property type="evidence" value="ECO:0007669"/>
    <property type="project" value="UniProtKB-KW"/>
</dbReference>
<feature type="transmembrane region" description="Helical" evidence="7">
    <location>
        <begin position="69"/>
        <end position="88"/>
    </location>
</feature>
<dbReference type="AlphaFoldDB" id="A0A1I1N1I8"/>
<comment type="similarity">
    <text evidence="2">Belongs to the peptidase S54 family.</text>
</comment>
<keyword evidence="5 7" id="KW-1133">Transmembrane helix</keyword>
<dbReference type="STRING" id="574651.SAMN04487968_11446"/>
<feature type="transmembrane region" description="Helical" evidence="7">
    <location>
        <begin position="257"/>
        <end position="273"/>
    </location>
</feature>
<reference evidence="10 11" key="1">
    <citation type="submission" date="2016-10" db="EMBL/GenBank/DDBJ databases">
        <authorList>
            <person name="de Groot N.N."/>
        </authorList>
    </citation>
    <scope>NUCLEOTIDE SEQUENCE [LARGE SCALE GENOMIC DNA]</scope>
    <source>
        <strain evidence="10 11">CGMCC 1.7056</strain>
    </source>
</reference>
<keyword evidence="6 7" id="KW-0472">Membrane</keyword>
<protein>
    <submittedName>
        <fullName evidence="10">Membrane associated serine protease, rhomboid family</fullName>
    </submittedName>
</protein>
<dbReference type="InterPro" id="IPR050925">
    <property type="entry name" value="Rhomboid_protease_S54"/>
</dbReference>
<evidence type="ECO:0000256" key="6">
    <source>
        <dbReference type="ARBA" id="ARBA00023136"/>
    </source>
</evidence>
<proteinExistence type="inferred from homology"/>
<dbReference type="GO" id="GO:0008270">
    <property type="term" value="F:zinc ion binding"/>
    <property type="evidence" value="ECO:0007669"/>
    <property type="project" value="InterPro"/>
</dbReference>
<accession>A0A1I1N1I8</accession>
<sequence>MTSDPTGVPTCYRHPGREAHIRCQRCERPICPDCMTSASVGFQCPECLKEGSRSQRPLRTTYGGLRPSAPGFVTMVLIAINAAVWLLINVTGASTSRLVDWFALRSDGRCDADRGGFFPNASEGICSRIGGHWVPGVADGAVWQLLTSTFTHVAFLHLFFNCFSLYVLGPQLEHAFGRARFIALYLLSGLAGSALVYWTSDGPGDTLGASGAIFGLMAAVLVIVLRTRMQAQGLLLWVGLSFAYSFIVPNISWQGHLGGFIGGLLVSAAIVLAPRPRRSLVQWGGMGLVAAAIVVAVVARTIQLG</sequence>
<evidence type="ECO:0000313" key="10">
    <source>
        <dbReference type="EMBL" id="SFC91497.1"/>
    </source>
</evidence>
<dbReference type="SUPFAM" id="SSF57845">
    <property type="entry name" value="B-box zinc-binding domain"/>
    <property type="match status" value="1"/>
</dbReference>
<evidence type="ECO:0000256" key="1">
    <source>
        <dbReference type="ARBA" id="ARBA00004141"/>
    </source>
</evidence>
<evidence type="ECO:0000256" key="2">
    <source>
        <dbReference type="ARBA" id="ARBA00009045"/>
    </source>
</evidence>
<keyword evidence="11" id="KW-1185">Reference proteome</keyword>
<feature type="transmembrane region" description="Helical" evidence="7">
    <location>
        <begin position="150"/>
        <end position="169"/>
    </location>
</feature>
<keyword evidence="4" id="KW-0378">Hydrolase</keyword>
<dbReference type="InterPro" id="IPR000315">
    <property type="entry name" value="Znf_B-box"/>
</dbReference>
<comment type="subcellular location">
    <subcellularLocation>
        <location evidence="1">Membrane</location>
        <topology evidence="1">Multi-pass membrane protein</topology>
    </subcellularLocation>
</comment>
<feature type="transmembrane region" description="Helical" evidence="7">
    <location>
        <begin position="181"/>
        <end position="200"/>
    </location>
</feature>
<organism evidence="10 11">
    <name type="scientific">Nocardioides terrae</name>
    <dbReference type="NCBI Taxonomy" id="574651"/>
    <lineage>
        <taxon>Bacteria</taxon>
        <taxon>Bacillati</taxon>
        <taxon>Actinomycetota</taxon>
        <taxon>Actinomycetes</taxon>
        <taxon>Propionibacteriales</taxon>
        <taxon>Nocardioidaceae</taxon>
        <taxon>Nocardioides</taxon>
    </lineage>
</organism>
<dbReference type="GO" id="GO:0016020">
    <property type="term" value="C:membrane"/>
    <property type="evidence" value="ECO:0007669"/>
    <property type="project" value="UniProtKB-SubCell"/>
</dbReference>
<evidence type="ECO:0000259" key="8">
    <source>
        <dbReference type="Pfam" id="PF00643"/>
    </source>
</evidence>
<dbReference type="SUPFAM" id="SSF144091">
    <property type="entry name" value="Rhomboid-like"/>
    <property type="match status" value="1"/>
</dbReference>
<dbReference type="Pfam" id="PF00643">
    <property type="entry name" value="zf-B_box"/>
    <property type="match status" value="1"/>
</dbReference>